<dbReference type="EMBL" id="JAULSW010000005">
    <property type="protein sequence ID" value="KAK3381154.1"/>
    <property type="molecule type" value="Genomic_DNA"/>
</dbReference>
<feature type="compositionally biased region" description="Acidic residues" evidence="11">
    <location>
        <begin position="389"/>
        <end position="401"/>
    </location>
</feature>
<dbReference type="SMART" id="SM00382">
    <property type="entry name" value="AAA"/>
    <property type="match status" value="2"/>
</dbReference>
<dbReference type="PROSITE" id="PS00211">
    <property type="entry name" value="ABC_TRANSPORTER_1"/>
    <property type="match status" value="1"/>
</dbReference>
<feature type="transmembrane region" description="Helical" evidence="12">
    <location>
        <begin position="1006"/>
        <end position="1028"/>
    </location>
</feature>
<reference evidence="15" key="2">
    <citation type="submission" date="2023-06" db="EMBL/GenBank/DDBJ databases">
        <authorList>
            <consortium name="Lawrence Berkeley National Laboratory"/>
            <person name="Haridas S."/>
            <person name="Hensen N."/>
            <person name="Bonometti L."/>
            <person name="Westerberg I."/>
            <person name="Brannstrom I.O."/>
            <person name="Guillou S."/>
            <person name="Cros-Aarteil S."/>
            <person name="Calhoun S."/>
            <person name="Kuo A."/>
            <person name="Mondo S."/>
            <person name="Pangilinan J."/>
            <person name="Riley R."/>
            <person name="LaButti K."/>
            <person name="Andreopoulos B."/>
            <person name="Lipzen A."/>
            <person name="Chen C."/>
            <person name="Yanf M."/>
            <person name="Daum C."/>
            <person name="Ng V."/>
            <person name="Clum A."/>
            <person name="Steindorff A."/>
            <person name="Ohm R."/>
            <person name="Martin F."/>
            <person name="Silar P."/>
            <person name="Natvig D."/>
            <person name="Lalanne C."/>
            <person name="Gautier V."/>
            <person name="Ament-velasquez S.L."/>
            <person name="Kruys A."/>
            <person name="Hutchinson M.I."/>
            <person name="Powell A.J."/>
            <person name="Barry K."/>
            <person name="Miller A.N."/>
            <person name="Grigoriev I.V."/>
            <person name="Debuchy R."/>
            <person name="Gladieux P."/>
            <person name="Thoren M.H."/>
            <person name="Johannesson H."/>
        </authorList>
    </citation>
    <scope>NUCLEOTIDE SEQUENCE</scope>
    <source>
        <strain evidence="15">CBS 232.78</strain>
    </source>
</reference>
<dbReference type="GO" id="GO:0016020">
    <property type="term" value="C:membrane"/>
    <property type="evidence" value="ECO:0007669"/>
    <property type="project" value="UniProtKB-SubCell"/>
</dbReference>
<feature type="compositionally biased region" description="Low complexity" evidence="11">
    <location>
        <begin position="1415"/>
        <end position="1424"/>
    </location>
</feature>
<comment type="similarity">
    <text evidence="2">Belongs to the ABC transporter superfamily. ABCC family. Conjugate transporter (TC 3.A.1.208) subfamily.</text>
</comment>
<evidence type="ECO:0000256" key="8">
    <source>
        <dbReference type="ARBA" id="ARBA00022989"/>
    </source>
</evidence>
<comment type="caution">
    <text evidence="15">The sequence shown here is derived from an EMBL/GenBank/DDBJ whole genome shotgun (WGS) entry which is preliminary data.</text>
</comment>
<gene>
    <name evidence="15" type="ORF">B0H63DRAFT_560891</name>
</gene>
<dbReference type="Proteomes" id="UP001285441">
    <property type="component" value="Unassembled WGS sequence"/>
</dbReference>
<accession>A0AAE0NGP5</accession>
<dbReference type="PANTHER" id="PTHR24223">
    <property type="entry name" value="ATP-BINDING CASSETTE SUB-FAMILY C"/>
    <property type="match status" value="1"/>
</dbReference>
<feature type="transmembrane region" description="Helical" evidence="12">
    <location>
        <begin position="160"/>
        <end position="181"/>
    </location>
</feature>
<dbReference type="GO" id="GO:0140359">
    <property type="term" value="F:ABC-type transporter activity"/>
    <property type="evidence" value="ECO:0007669"/>
    <property type="project" value="InterPro"/>
</dbReference>
<name>A0AAE0NGP5_9PEZI</name>
<feature type="transmembrane region" description="Helical" evidence="12">
    <location>
        <begin position="538"/>
        <end position="562"/>
    </location>
</feature>
<dbReference type="Pfam" id="PF00005">
    <property type="entry name" value="ABC_tran"/>
    <property type="match status" value="2"/>
</dbReference>
<evidence type="ECO:0000259" key="13">
    <source>
        <dbReference type="PROSITE" id="PS50893"/>
    </source>
</evidence>
<feature type="transmembrane region" description="Helical" evidence="12">
    <location>
        <begin position="457"/>
        <end position="479"/>
    </location>
</feature>
<feature type="region of interest" description="Disordered" evidence="11">
    <location>
        <begin position="357"/>
        <end position="409"/>
    </location>
</feature>
<dbReference type="GO" id="GO:0016887">
    <property type="term" value="F:ATP hydrolysis activity"/>
    <property type="evidence" value="ECO:0007669"/>
    <property type="project" value="InterPro"/>
</dbReference>
<dbReference type="InterPro" id="IPR003593">
    <property type="entry name" value="AAA+_ATPase"/>
</dbReference>
<feature type="region of interest" description="Disordered" evidence="11">
    <location>
        <begin position="38"/>
        <end position="57"/>
    </location>
</feature>
<dbReference type="InterPro" id="IPR027417">
    <property type="entry name" value="P-loop_NTPase"/>
</dbReference>
<protein>
    <submittedName>
        <fullName evidence="15">ATP-dependent bile acid permease</fullName>
    </submittedName>
</protein>
<dbReference type="CDD" id="cd18604">
    <property type="entry name" value="ABC_6TM_VMR1_D2_like"/>
    <property type="match status" value="1"/>
</dbReference>
<dbReference type="PROSITE" id="PS50893">
    <property type="entry name" value="ABC_TRANSPORTER_2"/>
    <property type="match status" value="2"/>
</dbReference>
<evidence type="ECO:0000256" key="11">
    <source>
        <dbReference type="SAM" id="MobiDB-lite"/>
    </source>
</evidence>
<sequence>MMQPDLSFYAAATALAVIAIATVPTVTAFTRRVQNPMPVDEKYRDQDGEATPESTSEFSTKQQKLHVLFWAGIGLGCQIAFSVLVNTSFHDEALSLQNWLTTASWGLLSLQAIAVAANRDSVSAYYQGFALSGASLLVGGALLVQLNVAPSWPAVGTPALVLFTIAAVAAAGLVIASISLPRRPDVFHNGRIVDRMFTVSGYRRLTFDWARTLMSVATEKGDLDLSDLPHLRHTMRPAIQSAQWQPVKAKHSLFKSILKLYGWGIFKQFTTAIANTAVSYLPWWITLRLLETLETREPGEQMGPRLWLLMVWLGVAMLAGALLESWLFWTMITDMYVPIRSQLAAVIFEKAMRRKNVKSASRPRESGNNSDATAQGDATQPAQPTQEQGGDDETGEGDDADDHTSGQKSRQAVINLIGIDAKRVADFSLYQFMIPTSTLQLIISIWFLVYLLGWIPIALGLLSVALIIPLNTIFSKAVFKADKKLMKLRDDKLELVNEALQGIRQVKFSALELQWEKRILSLRQRELNTLWEYFKCNVVLDGCWTAAPILLTLTCLGSYAWLYGELTASVAFVSIGILSTLDFAVSAIPGLIRFSVDCWVSLKRIEGYLDGPELKSTRTYSDRPDIVLESASLAWPVDDEAKTGEADRFVLRDVTLNFPPGELSVISGKTGSGKSLLLAAILGEADLLTGSIHVPAPPTLDDRHDHKANAGNWILPSSVAYVGQIPWIENATLRDNILFGMPFDEDRYEKTLAACALNKDLETLPDGDKTELGVNGVNLSGGQKWRVTIARAVYSRAGILVFDDIFSAVDAHVSRHILENCLDGPLCKGRTRILVTHHVSLVEKHAKFITELVDGSVVFSGLTDQIQDKKVLERIKSIEQPVSEETVDEADAPLKRQNSKLAKKFVEDETREKGSVKARIYGFYIKYSGGWIFWVLLFLIFILFQASSVAQPWVVRLWAGESETSSLFLSARNMLPYSTQQPLLPNGRHHHFEAELSGHGGRGTQFWLSIYAAVCASGVILGVLRFIFVFRATYRASTALFQKILFAVLRAPLRWTDTVPVGRILNRFTADFNAIDSDVPQMGSWFLSTCLHAVGICAASLFVSPLMAPVAAICLGYCAYIGKVYLVAARPAKRLESTAKSPIFDFFGSALTGLTTIRAFDRALPYTQTMYDKIEEYSRCSMNLYLFNRWVGWNMTVAGIIFTVVVAICVLLQTGVDAALAGFVLSFTIQFSHVVLMTVRAYSALELEMNAVERVIEYTEIETEDFSGEKPPAAWPTEGRLEVNDLVVGYAAHLPAVLKGVSFQVNPAERIGVVGRTGAGKSSLTLALFRFLEPRSGSVYVDGLDIFKISLFDLRSRLAIIPQDPVLFSGTIRSNVDPFDDHTDAELHDSLRRVHLVSDSDADSSNISTTGVEPASSSSSTTATATAPKNLNIFHDLTSPISEGGHNLSQGQRQLLCLARAIVSRPKIMVLDEATSAVDMATDALIQRSIRDEFVGSTLIVIAHRLSTIADFDRILVLGDGQVMEFGSPRELWDKEGGVFRSMCDESGESDKLRGVILREEGSERV</sequence>
<feature type="domain" description="ABC transmembrane type-1" evidence="14">
    <location>
        <begin position="935"/>
        <end position="1247"/>
    </location>
</feature>
<dbReference type="FunFam" id="3.40.50.300:FF:000825">
    <property type="entry name" value="ABC bile acid transporter"/>
    <property type="match status" value="1"/>
</dbReference>
<feature type="domain" description="ABC transporter" evidence="13">
    <location>
        <begin position="1281"/>
        <end position="1545"/>
    </location>
</feature>
<comment type="subcellular location">
    <subcellularLocation>
        <location evidence="1">Membrane</location>
        <topology evidence="1">Multi-pass membrane protein</topology>
    </subcellularLocation>
</comment>
<evidence type="ECO:0000256" key="2">
    <source>
        <dbReference type="ARBA" id="ARBA00009726"/>
    </source>
</evidence>
<proteinExistence type="inferred from homology"/>
<keyword evidence="9 12" id="KW-0472">Membrane</keyword>
<dbReference type="InterPro" id="IPR003439">
    <property type="entry name" value="ABC_transporter-like_ATP-bd"/>
</dbReference>
<feature type="transmembrane region" description="Helical" evidence="12">
    <location>
        <begin position="305"/>
        <end position="329"/>
    </location>
</feature>
<evidence type="ECO:0000256" key="3">
    <source>
        <dbReference type="ARBA" id="ARBA00022448"/>
    </source>
</evidence>
<dbReference type="InterPro" id="IPR011527">
    <property type="entry name" value="ABC1_TM_dom"/>
</dbReference>
<keyword evidence="4 12" id="KW-0812">Transmembrane</keyword>
<feature type="region of interest" description="Disordered" evidence="11">
    <location>
        <begin position="1401"/>
        <end position="1424"/>
    </location>
</feature>
<evidence type="ECO:0000256" key="10">
    <source>
        <dbReference type="ARBA" id="ARBA00023180"/>
    </source>
</evidence>
<keyword evidence="3" id="KW-0813">Transport</keyword>
<feature type="transmembrane region" description="Helical" evidence="12">
    <location>
        <begin position="568"/>
        <end position="594"/>
    </location>
</feature>
<dbReference type="Gene3D" id="3.40.50.300">
    <property type="entry name" value="P-loop containing nucleotide triphosphate hydrolases"/>
    <property type="match status" value="2"/>
</dbReference>
<dbReference type="InterPro" id="IPR036640">
    <property type="entry name" value="ABC1_TM_sf"/>
</dbReference>
<feature type="transmembrane region" description="Helical" evidence="12">
    <location>
        <begin position="1110"/>
        <end position="1128"/>
    </location>
</feature>
<keyword evidence="16" id="KW-1185">Reference proteome</keyword>
<reference evidence="15" key="1">
    <citation type="journal article" date="2023" name="Mol. Phylogenet. Evol.">
        <title>Genome-scale phylogeny and comparative genomics of the fungal order Sordariales.</title>
        <authorList>
            <person name="Hensen N."/>
            <person name="Bonometti L."/>
            <person name="Westerberg I."/>
            <person name="Brannstrom I.O."/>
            <person name="Guillou S."/>
            <person name="Cros-Aarteil S."/>
            <person name="Calhoun S."/>
            <person name="Haridas S."/>
            <person name="Kuo A."/>
            <person name="Mondo S."/>
            <person name="Pangilinan J."/>
            <person name="Riley R."/>
            <person name="LaButti K."/>
            <person name="Andreopoulos B."/>
            <person name="Lipzen A."/>
            <person name="Chen C."/>
            <person name="Yan M."/>
            <person name="Daum C."/>
            <person name="Ng V."/>
            <person name="Clum A."/>
            <person name="Steindorff A."/>
            <person name="Ohm R.A."/>
            <person name="Martin F."/>
            <person name="Silar P."/>
            <person name="Natvig D.O."/>
            <person name="Lalanne C."/>
            <person name="Gautier V."/>
            <person name="Ament-Velasquez S.L."/>
            <person name="Kruys A."/>
            <person name="Hutchinson M.I."/>
            <person name="Powell A.J."/>
            <person name="Barry K."/>
            <person name="Miller A.N."/>
            <person name="Grigoriev I.V."/>
            <person name="Debuchy R."/>
            <person name="Gladieux P."/>
            <person name="Hiltunen Thoren M."/>
            <person name="Johannesson H."/>
        </authorList>
    </citation>
    <scope>NUCLEOTIDE SEQUENCE</scope>
    <source>
        <strain evidence="15">CBS 232.78</strain>
    </source>
</reference>
<evidence type="ECO:0000313" key="15">
    <source>
        <dbReference type="EMBL" id="KAK3381154.1"/>
    </source>
</evidence>
<dbReference type="PANTHER" id="PTHR24223:SF456">
    <property type="entry name" value="MULTIDRUG RESISTANCE-ASSOCIATED PROTEIN LETHAL(2)03659"/>
    <property type="match status" value="1"/>
</dbReference>
<evidence type="ECO:0000256" key="12">
    <source>
        <dbReference type="SAM" id="Phobius"/>
    </source>
</evidence>
<keyword evidence="6" id="KW-0547">Nucleotide-binding</keyword>
<feature type="compositionally biased region" description="Polar residues" evidence="11">
    <location>
        <begin position="366"/>
        <end position="384"/>
    </location>
</feature>
<feature type="transmembrane region" description="Helical" evidence="12">
    <location>
        <begin position="260"/>
        <end position="285"/>
    </location>
</feature>
<evidence type="ECO:0000256" key="5">
    <source>
        <dbReference type="ARBA" id="ARBA00022737"/>
    </source>
</evidence>
<dbReference type="CDD" id="cd03244">
    <property type="entry name" value="ABCC_MRP_domain2"/>
    <property type="match status" value="1"/>
</dbReference>
<dbReference type="PROSITE" id="PS50929">
    <property type="entry name" value="ABC_TM1F"/>
    <property type="match status" value="2"/>
</dbReference>
<dbReference type="SUPFAM" id="SSF90123">
    <property type="entry name" value="ABC transporter transmembrane region"/>
    <property type="match status" value="2"/>
</dbReference>
<feature type="transmembrane region" description="Helical" evidence="12">
    <location>
        <begin position="6"/>
        <end position="29"/>
    </location>
</feature>
<feature type="transmembrane region" description="Helical" evidence="12">
    <location>
        <begin position="67"/>
        <end position="87"/>
    </location>
</feature>
<evidence type="ECO:0000313" key="16">
    <source>
        <dbReference type="Proteomes" id="UP001285441"/>
    </source>
</evidence>
<dbReference type="CDD" id="cd18596">
    <property type="entry name" value="ABC_6TM_VMR1_D1_like"/>
    <property type="match status" value="1"/>
</dbReference>
<organism evidence="15 16">
    <name type="scientific">Podospora didyma</name>
    <dbReference type="NCBI Taxonomy" id="330526"/>
    <lineage>
        <taxon>Eukaryota</taxon>
        <taxon>Fungi</taxon>
        <taxon>Dikarya</taxon>
        <taxon>Ascomycota</taxon>
        <taxon>Pezizomycotina</taxon>
        <taxon>Sordariomycetes</taxon>
        <taxon>Sordariomycetidae</taxon>
        <taxon>Sordariales</taxon>
        <taxon>Podosporaceae</taxon>
        <taxon>Podospora</taxon>
    </lineage>
</organism>
<evidence type="ECO:0000256" key="7">
    <source>
        <dbReference type="ARBA" id="ARBA00022840"/>
    </source>
</evidence>
<evidence type="ECO:0000256" key="6">
    <source>
        <dbReference type="ARBA" id="ARBA00022741"/>
    </source>
</evidence>
<feature type="transmembrane region" description="Helical" evidence="12">
    <location>
        <begin position="1085"/>
        <end position="1104"/>
    </location>
</feature>
<dbReference type="SUPFAM" id="SSF52540">
    <property type="entry name" value="P-loop containing nucleoside triphosphate hydrolases"/>
    <property type="match status" value="2"/>
</dbReference>
<dbReference type="CDD" id="cd03250">
    <property type="entry name" value="ABCC_MRP_domain1"/>
    <property type="match status" value="1"/>
</dbReference>
<feature type="transmembrane region" description="Helical" evidence="12">
    <location>
        <begin position="1191"/>
        <end position="1213"/>
    </location>
</feature>
<keyword evidence="7" id="KW-0067">ATP-binding</keyword>
<dbReference type="InterPro" id="IPR050173">
    <property type="entry name" value="ABC_transporter_C-like"/>
</dbReference>
<evidence type="ECO:0000256" key="9">
    <source>
        <dbReference type="ARBA" id="ARBA00023136"/>
    </source>
</evidence>
<keyword evidence="5" id="KW-0677">Repeat</keyword>
<feature type="transmembrane region" description="Helical" evidence="12">
    <location>
        <begin position="129"/>
        <end position="148"/>
    </location>
</feature>
<evidence type="ECO:0000259" key="14">
    <source>
        <dbReference type="PROSITE" id="PS50929"/>
    </source>
</evidence>
<feature type="transmembrane region" description="Helical" evidence="12">
    <location>
        <begin position="1219"/>
        <end position="1239"/>
    </location>
</feature>
<feature type="domain" description="ABC transporter" evidence="13">
    <location>
        <begin position="635"/>
        <end position="879"/>
    </location>
</feature>
<dbReference type="GO" id="GO:0005524">
    <property type="term" value="F:ATP binding"/>
    <property type="evidence" value="ECO:0007669"/>
    <property type="project" value="UniProtKB-KW"/>
</dbReference>
<evidence type="ECO:0000256" key="1">
    <source>
        <dbReference type="ARBA" id="ARBA00004141"/>
    </source>
</evidence>
<evidence type="ECO:0000256" key="4">
    <source>
        <dbReference type="ARBA" id="ARBA00022692"/>
    </source>
</evidence>
<feature type="transmembrane region" description="Helical" evidence="12">
    <location>
        <begin position="923"/>
        <end position="944"/>
    </location>
</feature>
<keyword evidence="10" id="KW-0325">Glycoprotein</keyword>
<feature type="transmembrane region" description="Helical" evidence="12">
    <location>
        <begin position="432"/>
        <end position="451"/>
    </location>
</feature>
<dbReference type="Pfam" id="PF00664">
    <property type="entry name" value="ABC_membrane"/>
    <property type="match status" value="2"/>
</dbReference>
<dbReference type="InterPro" id="IPR017871">
    <property type="entry name" value="ABC_transporter-like_CS"/>
</dbReference>
<feature type="domain" description="ABC transmembrane type-1" evidence="14">
    <location>
        <begin position="413"/>
        <end position="597"/>
    </location>
</feature>
<dbReference type="Gene3D" id="1.20.1560.10">
    <property type="entry name" value="ABC transporter type 1, transmembrane domain"/>
    <property type="match status" value="2"/>
</dbReference>
<keyword evidence="8 12" id="KW-1133">Transmembrane helix</keyword>